<dbReference type="PANTHER" id="PTHR47738">
    <property type="entry name" value="PTS SYSTEM FRUCTOSE-LIKE EIIA COMPONENT-RELATED"/>
    <property type="match status" value="1"/>
</dbReference>
<evidence type="ECO:0000313" key="3">
    <source>
        <dbReference type="Proteomes" id="UP000198607"/>
    </source>
</evidence>
<dbReference type="OrthoDB" id="95460at2"/>
<organism evidence="2 3">
    <name type="scientific">Propionivibrio dicarboxylicus</name>
    <dbReference type="NCBI Taxonomy" id="83767"/>
    <lineage>
        <taxon>Bacteria</taxon>
        <taxon>Pseudomonadati</taxon>
        <taxon>Pseudomonadota</taxon>
        <taxon>Betaproteobacteria</taxon>
        <taxon>Rhodocyclales</taxon>
        <taxon>Rhodocyclaceae</taxon>
        <taxon>Propionivibrio</taxon>
    </lineage>
</organism>
<dbReference type="EMBL" id="FNCY01000001">
    <property type="protein sequence ID" value="SDG62662.1"/>
    <property type="molecule type" value="Genomic_DNA"/>
</dbReference>
<dbReference type="RefSeq" id="WP_091932326.1">
    <property type="nucleotide sequence ID" value="NZ_FNCY01000001.1"/>
</dbReference>
<dbReference type="Pfam" id="PF00359">
    <property type="entry name" value="PTS_EIIA_2"/>
    <property type="match status" value="1"/>
</dbReference>
<name>A0A1G7VS72_9RHOO</name>
<evidence type="ECO:0000259" key="1">
    <source>
        <dbReference type="PROSITE" id="PS51094"/>
    </source>
</evidence>
<reference evidence="2 3" key="1">
    <citation type="submission" date="2016-10" db="EMBL/GenBank/DDBJ databases">
        <authorList>
            <person name="de Groot N.N."/>
        </authorList>
    </citation>
    <scope>NUCLEOTIDE SEQUENCE [LARGE SCALE GENOMIC DNA]</scope>
    <source>
        <strain evidence="2 3">DSM 5885</strain>
    </source>
</reference>
<feature type="domain" description="PTS EIIA type-2" evidence="1">
    <location>
        <begin position="6"/>
        <end position="149"/>
    </location>
</feature>
<dbReference type="InterPro" id="IPR016152">
    <property type="entry name" value="PTrfase/Anion_transptr"/>
</dbReference>
<dbReference type="PROSITE" id="PS51094">
    <property type="entry name" value="PTS_EIIA_TYPE_2"/>
    <property type="match status" value="1"/>
</dbReference>
<dbReference type="PANTHER" id="PTHR47738:SF1">
    <property type="entry name" value="NITROGEN REGULATORY PROTEIN"/>
    <property type="match status" value="1"/>
</dbReference>
<gene>
    <name evidence="2" type="ORF">SAMN05660652_00288</name>
</gene>
<dbReference type="InterPro" id="IPR002178">
    <property type="entry name" value="PTS_EIIA_type-2_dom"/>
</dbReference>
<keyword evidence="3" id="KW-1185">Reference proteome</keyword>
<dbReference type="STRING" id="83767.SAMN05660652_00288"/>
<sequence>MSQLLRLLPVENILLDLQATSKKRVFESVGLLFENNQGIARSTVFESLFAREKLGSTGLGHGVAVPHGRIKNLKEAKAAFVRLAAPVPFESPDGKPVSIFFVLLVPEHATELHLQILSELAELFSNSACREALREATSVEQVRKLFSPERVPA</sequence>
<dbReference type="CDD" id="cd00211">
    <property type="entry name" value="PTS_IIA_fru"/>
    <property type="match status" value="1"/>
</dbReference>
<dbReference type="GO" id="GO:0030295">
    <property type="term" value="F:protein kinase activator activity"/>
    <property type="evidence" value="ECO:0007669"/>
    <property type="project" value="TreeGrafter"/>
</dbReference>
<dbReference type="SUPFAM" id="SSF55804">
    <property type="entry name" value="Phoshotransferase/anion transport protein"/>
    <property type="match status" value="1"/>
</dbReference>
<dbReference type="Proteomes" id="UP000198607">
    <property type="component" value="Unassembled WGS sequence"/>
</dbReference>
<evidence type="ECO:0000313" key="2">
    <source>
        <dbReference type="EMBL" id="SDG62662.1"/>
    </source>
</evidence>
<dbReference type="AlphaFoldDB" id="A0A1G7VS72"/>
<dbReference type="Gene3D" id="3.40.930.10">
    <property type="entry name" value="Mannitol-specific EII, Chain A"/>
    <property type="match status" value="1"/>
</dbReference>
<dbReference type="InterPro" id="IPR051541">
    <property type="entry name" value="PTS_SugarTrans_NitroReg"/>
</dbReference>
<proteinExistence type="predicted"/>
<protein>
    <submittedName>
        <fullName evidence="2">PTS IIA-like nitrogen-regulatory protein PtsN</fullName>
    </submittedName>
</protein>
<dbReference type="PROSITE" id="PS00372">
    <property type="entry name" value="PTS_EIIA_TYPE_2_HIS"/>
    <property type="match status" value="1"/>
</dbReference>
<accession>A0A1G7VS72</accession>